<protein>
    <submittedName>
        <fullName evidence="1">Uncharacterized protein</fullName>
    </submittedName>
</protein>
<gene>
    <name evidence="1" type="ORF">FBF48_10335</name>
</gene>
<evidence type="ECO:0000313" key="2">
    <source>
        <dbReference type="Proteomes" id="UP000308186"/>
    </source>
</evidence>
<dbReference type="AlphaFoldDB" id="A0AAX2UZE0"/>
<organism evidence="1 2">
    <name type="scientific">Streptococcus salivarius</name>
    <dbReference type="NCBI Taxonomy" id="1304"/>
    <lineage>
        <taxon>Bacteria</taxon>
        <taxon>Bacillati</taxon>
        <taxon>Bacillota</taxon>
        <taxon>Bacilli</taxon>
        <taxon>Lactobacillales</taxon>
        <taxon>Streptococcaceae</taxon>
        <taxon>Streptococcus</taxon>
    </lineage>
</organism>
<dbReference type="RefSeq" id="WP_139724872.1">
    <property type="nucleotide sequence ID" value="NZ_VDCW01000025.1"/>
</dbReference>
<dbReference type="EMBL" id="VDCW01000025">
    <property type="protein sequence ID" value="TNF65660.1"/>
    <property type="molecule type" value="Genomic_DNA"/>
</dbReference>
<reference evidence="1 2" key="1">
    <citation type="submission" date="2019-06" db="EMBL/GenBank/DDBJ databases">
        <title>Genome Announcement To Ensure Probiotic Safety of Streptococcus salivarius UBSS01.</title>
        <authorList>
            <person name="Sulthana A."/>
            <person name="Lakshmi S.G."/>
            <person name="Madempudi R.S."/>
        </authorList>
    </citation>
    <scope>NUCLEOTIDE SEQUENCE [LARGE SCALE GENOMIC DNA]</scope>
    <source>
        <strain evidence="1 2">UBSS01</strain>
    </source>
</reference>
<proteinExistence type="predicted"/>
<comment type="caution">
    <text evidence="1">The sequence shown here is derived from an EMBL/GenBank/DDBJ whole genome shotgun (WGS) entry which is preliminary data.</text>
</comment>
<name>A0AAX2UZE0_STRSL</name>
<evidence type="ECO:0000313" key="1">
    <source>
        <dbReference type="EMBL" id="TNF65660.1"/>
    </source>
</evidence>
<accession>A0AAX2UZE0</accession>
<dbReference type="Proteomes" id="UP000308186">
    <property type="component" value="Unassembled WGS sequence"/>
</dbReference>
<sequence>MFVTKAKYEGALKRIRFQSSIIEEMAKHAQAMHEENTLLRHRLMRARMTTNVNVVAQQFSPEEIDRLIRLCHPDKHGNSESATVMTQKLLDIRGR</sequence>